<proteinExistence type="inferred from homology"/>
<keyword evidence="3" id="KW-0378">Hydrolase</keyword>
<dbReference type="GO" id="GO:0051792">
    <property type="term" value="P:medium-chain fatty acid biosynthetic process"/>
    <property type="evidence" value="ECO:0007669"/>
    <property type="project" value="TreeGrafter"/>
</dbReference>
<dbReference type="GO" id="GO:0008126">
    <property type="term" value="F:acetylesterase activity"/>
    <property type="evidence" value="ECO:0007669"/>
    <property type="project" value="TreeGrafter"/>
</dbReference>
<dbReference type="PANTHER" id="PTHR10794:SF63">
    <property type="entry name" value="ALPHA_BETA HYDROLASE 1, ISOFORM A"/>
    <property type="match status" value="1"/>
</dbReference>
<evidence type="ECO:0000256" key="2">
    <source>
        <dbReference type="ARBA" id="ARBA00022679"/>
    </source>
</evidence>
<protein>
    <recommendedName>
        <fullName evidence="6">alcohol O-acetyltransferase</fullName>
        <ecNumber evidence="6">2.3.1.84</ecNumber>
    </recommendedName>
    <alternativeName>
        <fullName evidence="7">Alcohol O-acetyltransferase</fullName>
    </alternativeName>
</protein>
<comment type="catalytic activity">
    <reaction evidence="4">
        <text>an aliphatic alcohol + acetyl-CoA = an acetyl ester + CoA</text>
        <dbReference type="Rhea" id="RHEA:17229"/>
        <dbReference type="ChEBI" id="CHEBI:2571"/>
        <dbReference type="ChEBI" id="CHEBI:47622"/>
        <dbReference type="ChEBI" id="CHEBI:57287"/>
        <dbReference type="ChEBI" id="CHEBI:57288"/>
        <dbReference type="EC" id="2.3.1.84"/>
    </reaction>
</comment>
<feature type="region of interest" description="Disordered" evidence="8">
    <location>
        <begin position="24"/>
        <end position="50"/>
    </location>
</feature>
<dbReference type="InterPro" id="IPR000073">
    <property type="entry name" value="AB_hydrolase_1"/>
</dbReference>
<evidence type="ECO:0000313" key="10">
    <source>
        <dbReference type="EMBL" id="KKZ61287.1"/>
    </source>
</evidence>
<evidence type="ECO:0000256" key="8">
    <source>
        <dbReference type="SAM" id="MobiDB-lite"/>
    </source>
</evidence>
<sequence>MGYFSSLLPSGKVSFHHAPTALRLALKPSSSSSSSQKDEEGEEDQDQDQEQQYISLPDLCKASTPQKCQLNPLLFNGHLQTAYTVVKNDDVPIYYKRWTFQANNAAYSGSFDVDFVVPPYETPLADDTSTSPGAQETMINETPKDTTTTAAPQRLPPRTSFFTAEEFAALPSATDTKPMLVVLHGLSGGSHEIYLRHVIAPLLEAGWAACVLNFRGCAQSRITSPILYNARATWDVRQIVGWVREAFPQRKLFGIGFSLGANILTNYLGEEGASCPLAASVICSSPWNLEVTSLALQRTWLGLEVYSKTMGSNMKKLFELHVDEISKHPRINVERVRNIKYLHEFDRELQGPVWGYPTETAYYRDASSVDSIFAIKIPFFVIQAEDDPISVKEALPYNEIKRTPYGVMCTTSWGGHLSWFEYGGTRWFTKPITTFLTKMATEIDLDAPYKIEGDLDPREKNQGIYPQDANVDPTLNFVPMRRKLELPIVPFSGMEKSTGADLDN</sequence>
<dbReference type="InterPro" id="IPR029058">
    <property type="entry name" value="AB_hydrolase_fold"/>
</dbReference>
<evidence type="ECO:0000259" key="9">
    <source>
        <dbReference type="Pfam" id="PF00561"/>
    </source>
</evidence>
<reference evidence="11" key="1">
    <citation type="journal article" date="2015" name="PLoS Genet.">
        <title>The dynamic genome and transcriptome of the human fungal pathogen Blastomyces and close relative Emmonsia.</title>
        <authorList>
            <person name="Munoz J.F."/>
            <person name="Gauthier G.M."/>
            <person name="Desjardins C.A."/>
            <person name="Gallo J.E."/>
            <person name="Holder J."/>
            <person name="Sullivan T.D."/>
            <person name="Marty A.J."/>
            <person name="Carmen J.C."/>
            <person name="Chen Z."/>
            <person name="Ding L."/>
            <person name="Gujja S."/>
            <person name="Magrini V."/>
            <person name="Misas E."/>
            <person name="Mitreva M."/>
            <person name="Priest M."/>
            <person name="Saif S."/>
            <person name="Whiston E.A."/>
            <person name="Young S."/>
            <person name="Zeng Q."/>
            <person name="Goldman W.E."/>
            <person name="Mardis E.R."/>
            <person name="Taylor J.W."/>
            <person name="McEwen J.G."/>
            <person name="Clay O.K."/>
            <person name="Klein B.S."/>
            <person name="Cuomo C.A."/>
        </authorList>
    </citation>
    <scope>NUCLEOTIDE SEQUENCE [LARGE SCALE GENOMIC DNA]</scope>
    <source>
        <strain evidence="11">UAMH 3008</strain>
    </source>
</reference>
<dbReference type="FunFam" id="3.40.50.1820:FF:000137">
    <property type="entry name" value="EEB1p Acyl-coenzymeA:ethanol O-acyltransferase"/>
    <property type="match status" value="1"/>
</dbReference>
<dbReference type="Gene3D" id="3.40.50.1820">
    <property type="entry name" value="alpha/beta hydrolase"/>
    <property type="match status" value="1"/>
</dbReference>
<gene>
    <name evidence="10" type="ORF">EMCG_04095</name>
</gene>
<dbReference type="VEuPathDB" id="FungiDB:EMCG_04095"/>
<comment type="caution">
    <text evidence="10">The sequence shown here is derived from an EMBL/GenBank/DDBJ whole genome shotgun (WGS) entry which is preliminary data.</text>
</comment>
<dbReference type="GO" id="GO:0047372">
    <property type="term" value="F:monoacylglycerol lipase activity"/>
    <property type="evidence" value="ECO:0007669"/>
    <property type="project" value="TreeGrafter"/>
</dbReference>
<comment type="similarity">
    <text evidence="1">Belongs to the AB hydrolase superfamily. AB hydrolase 4 family.</text>
</comment>
<organism evidence="10 11">
    <name type="scientific">[Emmonsia] crescens</name>
    <dbReference type="NCBI Taxonomy" id="73230"/>
    <lineage>
        <taxon>Eukaryota</taxon>
        <taxon>Fungi</taxon>
        <taxon>Dikarya</taxon>
        <taxon>Ascomycota</taxon>
        <taxon>Pezizomycotina</taxon>
        <taxon>Eurotiomycetes</taxon>
        <taxon>Eurotiomycetidae</taxon>
        <taxon>Onygenales</taxon>
        <taxon>Ajellomycetaceae</taxon>
        <taxon>Emergomyces</taxon>
    </lineage>
</organism>
<keyword evidence="2" id="KW-0808">Transferase</keyword>
<feature type="compositionally biased region" description="Acidic residues" evidence="8">
    <location>
        <begin position="39"/>
        <end position="49"/>
    </location>
</feature>
<dbReference type="SUPFAM" id="SSF53474">
    <property type="entry name" value="alpha/beta-Hydrolases"/>
    <property type="match status" value="1"/>
</dbReference>
<evidence type="ECO:0000256" key="7">
    <source>
        <dbReference type="ARBA" id="ARBA00080774"/>
    </source>
</evidence>
<name>A0A0G2HT19_9EURO</name>
<dbReference type="InterPro" id="IPR050960">
    <property type="entry name" value="AB_hydrolase_4_sf"/>
</dbReference>
<evidence type="ECO:0000256" key="5">
    <source>
        <dbReference type="ARBA" id="ARBA00054277"/>
    </source>
</evidence>
<accession>A0A0G2HT19</accession>
<evidence type="ECO:0000313" key="11">
    <source>
        <dbReference type="Proteomes" id="UP000034164"/>
    </source>
</evidence>
<dbReference type="Pfam" id="PF00561">
    <property type="entry name" value="Abhydrolase_1"/>
    <property type="match status" value="1"/>
</dbReference>
<dbReference type="PANTHER" id="PTHR10794">
    <property type="entry name" value="ABHYDROLASE DOMAIN-CONTAINING PROTEIN"/>
    <property type="match status" value="1"/>
</dbReference>
<comment type="function">
    <text evidence="5">Displays enzymatic activity both for medium-chain fatty acid (MCFA) ethyl ester synthesis and hydrolysis (esterase activity). MCFA are toxic for yeast and this enzyme could thus be involved in their detoxification by esterification.</text>
</comment>
<dbReference type="EC" id="2.3.1.84" evidence="6"/>
<dbReference type="OrthoDB" id="5954035at2759"/>
<evidence type="ECO:0000256" key="4">
    <source>
        <dbReference type="ARBA" id="ARBA00050620"/>
    </source>
</evidence>
<dbReference type="Proteomes" id="UP000034164">
    <property type="component" value="Unassembled WGS sequence"/>
</dbReference>
<evidence type="ECO:0000256" key="3">
    <source>
        <dbReference type="ARBA" id="ARBA00022801"/>
    </source>
</evidence>
<dbReference type="EMBL" id="LCZI01001317">
    <property type="protein sequence ID" value="KKZ61287.1"/>
    <property type="molecule type" value="Genomic_DNA"/>
</dbReference>
<feature type="domain" description="AB hydrolase-1" evidence="9">
    <location>
        <begin position="178"/>
        <end position="397"/>
    </location>
</feature>
<evidence type="ECO:0000256" key="1">
    <source>
        <dbReference type="ARBA" id="ARBA00010884"/>
    </source>
</evidence>
<dbReference type="GO" id="GO:0004026">
    <property type="term" value="F:alcohol O-acetyltransferase activity"/>
    <property type="evidence" value="ECO:0007669"/>
    <property type="project" value="UniProtKB-EC"/>
</dbReference>
<dbReference type="GO" id="GO:0051793">
    <property type="term" value="P:medium-chain fatty acid catabolic process"/>
    <property type="evidence" value="ECO:0007669"/>
    <property type="project" value="UniProtKB-ARBA"/>
</dbReference>
<evidence type="ECO:0000256" key="6">
    <source>
        <dbReference type="ARBA" id="ARBA00066969"/>
    </source>
</evidence>
<dbReference type="AlphaFoldDB" id="A0A0G2HT19"/>